<keyword evidence="12" id="KW-0614">Plasmid</keyword>
<proteinExistence type="inferred from homology"/>
<dbReference type="Gene3D" id="3.40.50.300">
    <property type="entry name" value="P-loop containing nucleotide triphosphate hydrolases"/>
    <property type="match status" value="1"/>
</dbReference>
<evidence type="ECO:0000259" key="10">
    <source>
        <dbReference type="Pfam" id="PF02492"/>
    </source>
</evidence>
<keyword evidence="2" id="KW-0533">Nickel</keyword>
<keyword evidence="5" id="KW-0378">Hydrolase</keyword>
<keyword evidence="6" id="KW-0862">Zinc</keyword>
<dbReference type="InterPro" id="IPR004392">
    <property type="entry name" value="Hyd_mat_HypB"/>
</dbReference>
<dbReference type="PANTHER" id="PTHR30134">
    <property type="entry name" value="HYDROGENASE PROTEIN ASSEMBLY PROTEIN, NICKEL CHAPERONE"/>
    <property type="match status" value="1"/>
</dbReference>
<feature type="compositionally biased region" description="Basic and acidic residues" evidence="9">
    <location>
        <begin position="32"/>
        <end position="57"/>
    </location>
</feature>
<keyword evidence="4" id="KW-0547">Nucleotide-binding</keyword>
<evidence type="ECO:0000256" key="3">
    <source>
        <dbReference type="ARBA" id="ARBA00022723"/>
    </source>
</evidence>
<protein>
    <recommendedName>
        <fullName evidence="8">Hydrogenase maturation factor HypB</fullName>
    </recommendedName>
</protein>
<dbReference type="GO" id="GO:0005525">
    <property type="term" value="F:GTP binding"/>
    <property type="evidence" value="ECO:0007669"/>
    <property type="project" value="UniProtKB-KW"/>
</dbReference>
<dbReference type="EMBL" id="LAXI01000038">
    <property type="protein sequence ID" value="KRS13281.1"/>
    <property type="molecule type" value="Genomic_DNA"/>
</dbReference>
<dbReference type="SUPFAM" id="SSF52540">
    <property type="entry name" value="P-loop containing nucleoside triphosphate hydrolases"/>
    <property type="match status" value="1"/>
</dbReference>
<dbReference type="CDD" id="cd05390">
    <property type="entry name" value="HypB"/>
    <property type="match status" value="1"/>
</dbReference>
<dbReference type="GO" id="GO:0051604">
    <property type="term" value="P:protein maturation"/>
    <property type="evidence" value="ECO:0007669"/>
    <property type="project" value="InterPro"/>
</dbReference>
<gene>
    <name evidence="12" type="primary">hypB</name>
    <name evidence="12" type="ORF">RIdsm_05919</name>
    <name evidence="11" type="ORF">XM52_27905</name>
</gene>
<dbReference type="Proteomes" id="UP000325785">
    <property type="component" value="Plasmid pRIdsm_03"/>
</dbReference>
<reference evidence="11 13" key="1">
    <citation type="submission" date="2015-04" db="EMBL/GenBank/DDBJ databases">
        <title>The draft genome sequence of Roseovarius indicus B108T.</title>
        <authorList>
            <person name="Li G."/>
            <person name="Lai Q."/>
            <person name="Shao Z."/>
            <person name="Yan P."/>
        </authorList>
    </citation>
    <scope>NUCLEOTIDE SEQUENCE [LARGE SCALE GENOMIC DNA]</scope>
    <source>
        <strain evidence="11 13">B108</strain>
    </source>
</reference>
<dbReference type="GO" id="GO:0003924">
    <property type="term" value="F:GTPase activity"/>
    <property type="evidence" value="ECO:0007669"/>
    <property type="project" value="InterPro"/>
</dbReference>
<dbReference type="InterPro" id="IPR027417">
    <property type="entry name" value="P-loop_NTPase"/>
</dbReference>
<dbReference type="InterPro" id="IPR003495">
    <property type="entry name" value="CobW/HypB/UreG_nucleotide-bd"/>
</dbReference>
<dbReference type="EMBL" id="CP031601">
    <property type="protein sequence ID" value="QEW30073.1"/>
    <property type="molecule type" value="Genomic_DNA"/>
</dbReference>
<evidence type="ECO:0000256" key="1">
    <source>
        <dbReference type="ARBA" id="ARBA00006211"/>
    </source>
</evidence>
<evidence type="ECO:0000313" key="12">
    <source>
        <dbReference type="EMBL" id="QEW30073.1"/>
    </source>
</evidence>
<dbReference type="KEGG" id="rid:RIdsm_05919"/>
<sequence length="276" mass="29913">MCGVCGCADPANEVSMTDSQTGVKVLLRDDHAHDHGHDHDHAHSHDDHHHGHDEPHVHGPGGEIISLETAILGKNNEIATRNRGWFEGRGVIALNIVSSPGSGKTTLLEETIKRMKDKADIAVIEGDQMTSNDADRIRDAGARAVQINTGAGCHLEADMIAFAVQSLDPQTGSILMIENVGNLVCPAMFDLGEKMKIAVISTTEGEDKPTKYPHMFRAVEWVVINKMDLAPHVDFDEEACRQNILEVNPGVKIFCLSARTGDGMDAWCSSLAELKA</sequence>
<evidence type="ECO:0000256" key="9">
    <source>
        <dbReference type="SAM" id="MobiDB-lite"/>
    </source>
</evidence>
<organism evidence="11 13">
    <name type="scientific">Roseovarius indicus</name>
    <dbReference type="NCBI Taxonomy" id="540747"/>
    <lineage>
        <taxon>Bacteria</taxon>
        <taxon>Pseudomonadati</taxon>
        <taxon>Pseudomonadota</taxon>
        <taxon>Alphaproteobacteria</taxon>
        <taxon>Rhodobacterales</taxon>
        <taxon>Roseobacteraceae</taxon>
        <taxon>Roseovarius</taxon>
    </lineage>
</organism>
<evidence type="ECO:0000313" key="11">
    <source>
        <dbReference type="EMBL" id="KRS13281.1"/>
    </source>
</evidence>
<keyword evidence="3" id="KW-0479">Metal-binding</keyword>
<comment type="similarity">
    <text evidence="1">Belongs to the SIMIBI class G3E GTPase family. HypB/HupM subfamily.</text>
</comment>
<dbReference type="STRING" id="540747.SAMN04488031_11832"/>
<dbReference type="NCBIfam" id="TIGR00073">
    <property type="entry name" value="hypB"/>
    <property type="match status" value="1"/>
</dbReference>
<dbReference type="GO" id="GO:0016151">
    <property type="term" value="F:nickel cation binding"/>
    <property type="evidence" value="ECO:0007669"/>
    <property type="project" value="InterPro"/>
</dbReference>
<evidence type="ECO:0000256" key="4">
    <source>
        <dbReference type="ARBA" id="ARBA00022741"/>
    </source>
</evidence>
<evidence type="ECO:0000256" key="5">
    <source>
        <dbReference type="ARBA" id="ARBA00022801"/>
    </source>
</evidence>
<reference evidence="12 14" key="2">
    <citation type="submission" date="2018-08" db="EMBL/GenBank/DDBJ databases">
        <title>Genetic Globetrotter - A new plasmid hitch-hiking vast phylogenetic and geographic distances.</title>
        <authorList>
            <person name="Vollmers J."/>
            <person name="Petersen J."/>
        </authorList>
    </citation>
    <scope>NUCLEOTIDE SEQUENCE [LARGE SCALE GENOMIC DNA]</scope>
    <source>
        <strain evidence="12 14">DSM 26383</strain>
        <plasmid evidence="12">pRIdsm_03</plasmid>
        <plasmid evidence="14">pridsm_03</plasmid>
    </source>
</reference>
<accession>A0A0T5NWR2</accession>
<geneLocation type="plasmid" evidence="14">
    <name>pridsm_03</name>
</geneLocation>
<dbReference type="Proteomes" id="UP000051401">
    <property type="component" value="Unassembled WGS sequence"/>
</dbReference>
<evidence type="ECO:0000256" key="7">
    <source>
        <dbReference type="ARBA" id="ARBA00023134"/>
    </source>
</evidence>
<keyword evidence="13" id="KW-1185">Reference proteome</keyword>
<dbReference type="OrthoDB" id="9802035at2"/>
<dbReference type="GO" id="GO:0008270">
    <property type="term" value="F:zinc ion binding"/>
    <property type="evidence" value="ECO:0007669"/>
    <property type="project" value="TreeGrafter"/>
</dbReference>
<dbReference type="Pfam" id="PF02492">
    <property type="entry name" value="cobW"/>
    <property type="match status" value="1"/>
</dbReference>
<name>A0A0T5NWR2_9RHOB</name>
<evidence type="ECO:0000256" key="2">
    <source>
        <dbReference type="ARBA" id="ARBA00022596"/>
    </source>
</evidence>
<dbReference type="AlphaFoldDB" id="A0A0T5NWR2"/>
<dbReference type="PANTHER" id="PTHR30134:SF2">
    <property type="entry name" value="HYDROGENASE MATURATION FACTOR HYPB"/>
    <property type="match status" value="1"/>
</dbReference>
<feature type="region of interest" description="Disordered" evidence="9">
    <location>
        <begin position="32"/>
        <end position="62"/>
    </location>
</feature>
<dbReference type="PATRIC" id="fig|540747.5.peg.4367"/>
<keyword evidence="7" id="KW-0342">GTP-binding</keyword>
<geneLocation type="plasmid" evidence="12">
    <name>pRIdsm_03</name>
</geneLocation>
<evidence type="ECO:0000256" key="6">
    <source>
        <dbReference type="ARBA" id="ARBA00022833"/>
    </source>
</evidence>
<feature type="domain" description="CobW/HypB/UreG nucleotide-binding" evidence="10">
    <location>
        <begin position="95"/>
        <end position="253"/>
    </location>
</feature>
<evidence type="ECO:0000256" key="8">
    <source>
        <dbReference type="ARBA" id="ARBA00035238"/>
    </source>
</evidence>
<evidence type="ECO:0000313" key="14">
    <source>
        <dbReference type="Proteomes" id="UP000325785"/>
    </source>
</evidence>
<evidence type="ECO:0000313" key="13">
    <source>
        <dbReference type="Proteomes" id="UP000051401"/>
    </source>
</evidence>